<dbReference type="STRING" id="504797.SAMN05421678_10958"/>
<dbReference type="InterPro" id="IPR024516">
    <property type="entry name" value="Mce_C"/>
</dbReference>
<dbReference type="InterPro" id="IPR003399">
    <property type="entry name" value="Mce/MlaD"/>
</dbReference>
<dbReference type="OrthoDB" id="3460188at2"/>
<dbReference type="RefSeq" id="WP_092884155.1">
    <property type="nucleotide sequence ID" value="NZ_FOOI01000009.1"/>
</dbReference>
<feature type="domain" description="Mammalian cell entry C-terminal" evidence="4">
    <location>
        <begin position="134"/>
        <end position="358"/>
    </location>
</feature>
<keyword evidence="2" id="KW-1133">Transmembrane helix</keyword>
<evidence type="ECO:0000313" key="5">
    <source>
        <dbReference type="EMBL" id="NYH84775.1"/>
    </source>
</evidence>
<dbReference type="AlphaFoldDB" id="A0A1I2VA52"/>
<dbReference type="EMBL" id="JACBZA010000001">
    <property type="protein sequence ID" value="NYH84775.1"/>
    <property type="molecule type" value="Genomic_DNA"/>
</dbReference>
<accession>A0A1I2VA52</accession>
<evidence type="ECO:0000259" key="3">
    <source>
        <dbReference type="Pfam" id="PF02470"/>
    </source>
</evidence>
<dbReference type="PANTHER" id="PTHR33371">
    <property type="entry name" value="INTERMEMBRANE PHOSPHOLIPID TRANSPORT SYSTEM BINDING PROTEIN MLAD-RELATED"/>
    <property type="match status" value="1"/>
</dbReference>
<reference evidence="5 8" key="2">
    <citation type="submission" date="2020-07" db="EMBL/GenBank/DDBJ databases">
        <title>Sequencing the genomes of 1000 actinobacteria strains.</title>
        <authorList>
            <person name="Klenk H.-P."/>
        </authorList>
    </citation>
    <scope>NUCLEOTIDE SEQUENCE [LARGE SCALE GENOMIC DNA]</scope>
    <source>
        <strain evidence="5 8">DSM 45117</strain>
    </source>
</reference>
<evidence type="ECO:0000313" key="7">
    <source>
        <dbReference type="Proteomes" id="UP000199052"/>
    </source>
</evidence>
<dbReference type="Proteomes" id="UP000199052">
    <property type="component" value="Unassembled WGS sequence"/>
</dbReference>
<dbReference type="PANTHER" id="PTHR33371:SF19">
    <property type="entry name" value="MCE-FAMILY PROTEIN MCE4A"/>
    <property type="match status" value="1"/>
</dbReference>
<dbReference type="InterPro" id="IPR052336">
    <property type="entry name" value="MlaD_Phospholipid_Transporter"/>
</dbReference>
<feature type="domain" description="Mce/MlaD" evidence="3">
    <location>
        <begin position="52"/>
        <end position="127"/>
    </location>
</feature>
<keyword evidence="8" id="KW-1185">Reference proteome</keyword>
<keyword evidence="2" id="KW-0812">Transmembrane</keyword>
<evidence type="ECO:0000313" key="8">
    <source>
        <dbReference type="Proteomes" id="UP000533017"/>
    </source>
</evidence>
<evidence type="ECO:0000313" key="6">
    <source>
        <dbReference type="EMBL" id="SFG85339.1"/>
    </source>
</evidence>
<dbReference type="Pfam" id="PF02470">
    <property type="entry name" value="MlaD"/>
    <property type="match status" value="1"/>
</dbReference>
<evidence type="ECO:0000256" key="1">
    <source>
        <dbReference type="SAM" id="MobiDB-lite"/>
    </source>
</evidence>
<dbReference type="GO" id="GO:0005576">
    <property type="term" value="C:extracellular region"/>
    <property type="evidence" value="ECO:0007669"/>
    <property type="project" value="TreeGrafter"/>
</dbReference>
<gene>
    <name evidence="5" type="ORF">FHR37_003626</name>
    <name evidence="6" type="ORF">SAMN05421678_10958</name>
</gene>
<feature type="compositionally biased region" description="Low complexity" evidence="1">
    <location>
        <begin position="386"/>
        <end position="397"/>
    </location>
</feature>
<protein>
    <submittedName>
        <fullName evidence="6">Virulence factor Mce family protein</fullName>
    </submittedName>
    <submittedName>
        <fullName evidence="5">Virulence factor Mce-like protein</fullName>
    </submittedName>
</protein>
<organism evidence="6 7">
    <name type="scientific">Actinopolymorpha cephalotaxi</name>
    <dbReference type="NCBI Taxonomy" id="504797"/>
    <lineage>
        <taxon>Bacteria</taxon>
        <taxon>Bacillati</taxon>
        <taxon>Actinomycetota</taxon>
        <taxon>Actinomycetes</taxon>
        <taxon>Propionibacteriales</taxon>
        <taxon>Actinopolymorphaceae</taxon>
        <taxon>Actinopolymorpha</taxon>
    </lineage>
</organism>
<feature type="transmembrane region" description="Helical" evidence="2">
    <location>
        <begin position="20"/>
        <end position="44"/>
    </location>
</feature>
<proteinExistence type="predicted"/>
<dbReference type="GO" id="GO:0051701">
    <property type="term" value="P:biological process involved in interaction with host"/>
    <property type="evidence" value="ECO:0007669"/>
    <property type="project" value="TreeGrafter"/>
</dbReference>
<dbReference type="NCBIfam" id="TIGR00996">
    <property type="entry name" value="Mtu_fam_mce"/>
    <property type="match status" value="1"/>
</dbReference>
<name>A0A1I2VA52_9ACTN</name>
<evidence type="ECO:0000256" key="2">
    <source>
        <dbReference type="SAM" id="Phobius"/>
    </source>
</evidence>
<dbReference type="Pfam" id="PF11887">
    <property type="entry name" value="Mce4_CUP1"/>
    <property type="match status" value="1"/>
</dbReference>
<reference evidence="6 7" key="1">
    <citation type="submission" date="2016-10" db="EMBL/GenBank/DDBJ databases">
        <authorList>
            <person name="de Groot N.N."/>
        </authorList>
    </citation>
    <scope>NUCLEOTIDE SEQUENCE [LARGE SCALE GENOMIC DNA]</scope>
    <source>
        <strain evidence="6 7">CPCC 202808</strain>
    </source>
</reference>
<feature type="region of interest" description="Disordered" evidence="1">
    <location>
        <begin position="342"/>
        <end position="397"/>
    </location>
</feature>
<feature type="compositionally biased region" description="Basic and acidic residues" evidence="1">
    <location>
        <begin position="342"/>
        <end position="358"/>
    </location>
</feature>
<dbReference type="InterPro" id="IPR005693">
    <property type="entry name" value="Mce"/>
</dbReference>
<sequence>MAGRTRLARVAGRLRRSERLGPRALGIVFLALLVGFGGLTYAFFTQAFTDTAEVTLETDHVGLELNRQADVKVRGLIVGEVRHVASDGRRARVDLALAPDSLAAIPANVTARIVPKTLFGEKYVELVLPPTPATRRLAAGDVIGPDRSSVAIELAAVLEDVYPLLRTLRPAQLNATLAALATALEGRGDRIGGNLTRLNDYLGKLDPHLPQLTHDVSALADVADVYADATPDLVRLLRNATKTGNTVVVKQRVLEDFLTDLAGTSASTRRFLADNEAGLIRVGEVSRPTLDLLATYSPEYSCLLEGLANWVPRIDDAFGGGEHYPGSAPSLHITLELVDQHRGYGPRDRPAYDDDRGPGCRSLPDPPYSQAHPAPGSGVREGVEGPGSSSGATGPGAAPVFDLSSGYAGTAREQRVVNALVAPVLRTPPEDVPDVTTLLYGPLLRGTQVSVG</sequence>
<keyword evidence="2" id="KW-0472">Membrane</keyword>
<dbReference type="Proteomes" id="UP000533017">
    <property type="component" value="Unassembled WGS sequence"/>
</dbReference>
<evidence type="ECO:0000259" key="4">
    <source>
        <dbReference type="Pfam" id="PF11887"/>
    </source>
</evidence>
<dbReference type="EMBL" id="FOOI01000009">
    <property type="protein sequence ID" value="SFG85339.1"/>
    <property type="molecule type" value="Genomic_DNA"/>
</dbReference>